<proteinExistence type="predicted"/>
<keyword evidence="2" id="KW-1185">Reference proteome</keyword>
<reference evidence="1 2" key="1">
    <citation type="journal article" date="2019" name="bioRxiv">
        <title>Genomics, evolutionary history and diagnostics of the Alternaria alternata species group including apple and Asian pear pathotypes.</title>
        <authorList>
            <person name="Armitage A.D."/>
            <person name="Cockerton H.M."/>
            <person name="Sreenivasaprasad S."/>
            <person name="Woodhall J.W."/>
            <person name="Lane C.R."/>
            <person name="Harrison R.J."/>
            <person name="Clarkson J.P."/>
        </authorList>
    </citation>
    <scope>NUCLEOTIDE SEQUENCE [LARGE SCALE GENOMIC DNA]</scope>
    <source>
        <strain evidence="1 2">FERA 650</strain>
    </source>
</reference>
<gene>
    <name evidence="1" type="ORF">AG0111_0g12082</name>
</gene>
<evidence type="ECO:0000313" key="2">
    <source>
        <dbReference type="Proteomes" id="UP000293547"/>
    </source>
</evidence>
<comment type="caution">
    <text evidence="1">The sequence shown here is derived from an EMBL/GenBank/DDBJ whole genome shotgun (WGS) entry which is preliminary data.</text>
</comment>
<accession>A0ACB6F5K3</accession>
<protein>
    <submittedName>
        <fullName evidence="1">Uncharacterized protein</fullName>
    </submittedName>
</protein>
<sequence length="493" mass="54503">MPEEVTIKIHPPTAGVGILCVDGGGTRGALSLGVMKRIHDRIGLPLPFQKFFKLAFGISSGGLIVLAMFVNGWGIEESTDTFEQLAKVAFMPRKVSKIPIFRNFIELLISYFADGLYAPENIEAALKQVFGNDRSILDVSHATTTGTRIGLPVATVGGKPSRRIFTNYNGVGERVEGQEDRVIKPKDGSGSVPIWEIARSASAALGFFPPKYIRDVGTFQDAGPFVNDPLILALSEMAALFPLSDKPDFVISLGTGEPHHADLPEKVSDNTRQKSILRKLGEAFWEKLGDKQIREAIQTRCTPEWYHRLDTALNGFGPRLDDTASMPMLKEQADRDDSISELIDNAAYCLVASLFYFTLDRDPERHEGKFVGSGRILCSVPVNDPAFPKLMEQLSAESAQFLLDDCPVCPIDDPSCLDEDGNFRKSIEINTTDSFTITLKRGQTEPWNISASPFSVESLIKKQGLKSFFGRPDHRKRKASDSFDLPRTKRRCT</sequence>
<dbReference type="Proteomes" id="UP000293547">
    <property type="component" value="Unassembled WGS sequence"/>
</dbReference>
<organism evidence="1 2">
    <name type="scientific">Alternaria gaisen</name>
    <dbReference type="NCBI Taxonomy" id="167740"/>
    <lineage>
        <taxon>Eukaryota</taxon>
        <taxon>Fungi</taxon>
        <taxon>Dikarya</taxon>
        <taxon>Ascomycota</taxon>
        <taxon>Pezizomycotina</taxon>
        <taxon>Dothideomycetes</taxon>
        <taxon>Pleosporomycetidae</taxon>
        <taxon>Pleosporales</taxon>
        <taxon>Pleosporineae</taxon>
        <taxon>Pleosporaceae</taxon>
        <taxon>Alternaria</taxon>
        <taxon>Alternaria sect. Alternaria</taxon>
    </lineage>
</organism>
<evidence type="ECO:0000313" key="1">
    <source>
        <dbReference type="EMBL" id="KAB2099699.1"/>
    </source>
</evidence>
<dbReference type="EMBL" id="PDWZ02000016">
    <property type="protein sequence ID" value="KAB2099699.1"/>
    <property type="molecule type" value="Genomic_DNA"/>
</dbReference>
<name>A0ACB6F5K3_9PLEO</name>